<evidence type="ECO:0000313" key="2">
    <source>
        <dbReference type="EMBL" id="GEO18402.1"/>
    </source>
</evidence>
<accession>A0A512C2F9</accession>
<dbReference type="EMBL" id="BJYU01000189">
    <property type="protein sequence ID" value="GEO18402.1"/>
    <property type="molecule type" value="Genomic_DNA"/>
</dbReference>
<feature type="transmembrane region" description="Helical" evidence="1">
    <location>
        <begin position="55"/>
        <end position="78"/>
    </location>
</feature>
<comment type="caution">
    <text evidence="2">The sequence shown here is derived from an EMBL/GenBank/DDBJ whole genome shotgun (WGS) entry which is preliminary data.</text>
</comment>
<keyword evidence="3" id="KW-1185">Reference proteome</keyword>
<name>A0A512C2F9_9HYPH</name>
<organism evidence="2 3">
    <name type="scientific">Microvirga aerophila</name>
    <dbReference type="NCBI Taxonomy" id="670291"/>
    <lineage>
        <taxon>Bacteria</taxon>
        <taxon>Pseudomonadati</taxon>
        <taxon>Pseudomonadota</taxon>
        <taxon>Alphaproteobacteria</taxon>
        <taxon>Hyphomicrobiales</taxon>
        <taxon>Methylobacteriaceae</taxon>
        <taxon>Microvirga</taxon>
    </lineage>
</organism>
<dbReference type="Proteomes" id="UP000321085">
    <property type="component" value="Unassembled WGS sequence"/>
</dbReference>
<protein>
    <submittedName>
        <fullName evidence="2">Uncharacterized protein</fullName>
    </submittedName>
</protein>
<keyword evidence="1" id="KW-0812">Transmembrane</keyword>
<keyword evidence="1" id="KW-0472">Membrane</keyword>
<reference evidence="2 3" key="1">
    <citation type="submission" date="2019-07" db="EMBL/GenBank/DDBJ databases">
        <title>Whole genome shotgun sequence of Microvirga aerophila NBRC 106136.</title>
        <authorList>
            <person name="Hosoyama A."/>
            <person name="Uohara A."/>
            <person name="Ohji S."/>
            <person name="Ichikawa N."/>
        </authorList>
    </citation>
    <scope>NUCLEOTIDE SEQUENCE [LARGE SCALE GENOMIC DNA]</scope>
    <source>
        <strain evidence="2 3">NBRC 106136</strain>
    </source>
</reference>
<dbReference type="AlphaFoldDB" id="A0A512C2F9"/>
<keyword evidence="1" id="KW-1133">Transmembrane helix</keyword>
<sequence length="83" mass="9165">MRTGALSCGTDKAAPLDAEALRHFSEYPASNLASPADPGLMGRLAMRQVMQATDLSYIVIVLVMFEPFVATRPSMWYFDTVKH</sequence>
<evidence type="ECO:0000256" key="1">
    <source>
        <dbReference type="SAM" id="Phobius"/>
    </source>
</evidence>
<gene>
    <name evidence="2" type="ORF">MAE02_60980</name>
</gene>
<evidence type="ECO:0000313" key="3">
    <source>
        <dbReference type="Proteomes" id="UP000321085"/>
    </source>
</evidence>
<proteinExistence type="predicted"/>